<evidence type="ECO:0008006" key="6">
    <source>
        <dbReference type="Google" id="ProtNLM"/>
    </source>
</evidence>
<feature type="chain" id="PRO_5039405348" description="Secreted protein" evidence="1">
    <location>
        <begin position="31"/>
        <end position="86"/>
    </location>
</feature>
<gene>
    <name evidence="2" type="ORF">GA0070608_5626</name>
    <name evidence="3" type="ORF">OIE14_31060</name>
</gene>
<dbReference type="EMBL" id="CP109071">
    <property type="protein sequence ID" value="WSA32484.1"/>
    <property type="molecule type" value="Genomic_DNA"/>
</dbReference>
<evidence type="ECO:0000256" key="1">
    <source>
        <dbReference type="SAM" id="SignalP"/>
    </source>
</evidence>
<organism evidence="2 4">
    <name type="scientific">Micromonospora peucetia</name>
    <dbReference type="NCBI Taxonomy" id="47871"/>
    <lineage>
        <taxon>Bacteria</taxon>
        <taxon>Bacillati</taxon>
        <taxon>Actinomycetota</taxon>
        <taxon>Actinomycetes</taxon>
        <taxon>Micromonosporales</taxon>
        <taxon>Micromonosporaceae</taxon>
        <taxon>Micromonospora</taxon>
    </lineage>
</organism>
<proteinExistence type="predicted"/>
<keyword evidence="5" id="KW-1185">Reference proteome</keyword>
<dbReference type="Proteomes" id="UP000199343">
    <property type="component" value="Unassembled WGS sequence"/>
</dbReference>
<dbReference type="AlphaFoldDB" id="A0A1C6W4A2"/>
<reference evidence="2 4" key="1">
    <citation type="submission" date="2016-06" db="EMBL/GenBank/DDBJ databases">
        <authorList>
            <person name="Kjaerup R.B."/>
            <person name="Dalgaard T.S."/>
            <person name="Juul-Madsen H.R."/>
        </authorList>
    </citation>
    <scope>NUCLEOTIDE SEQUENCE [LARGE SCALE GENOMIC DNA]</scope>
    <source>
        <strain evidence="2 4">DSM 43363</strain>
    </source>
</reference>
<protein>
    <recommendedName>
        <fullName evidence="6">Secreted protein</fullName>
    </recommendedName>
</protein>
<dbReference type="EMBL" id="FMIC01000002">
    <property type="protein sequence ID" value="SCL73352.1"/>
    <property type="molecule type" value="Genomic_DNA"/>
</dbReference>
<name>A0A1C6W4A2_9ACTN</name>
<sequence length="86" mass="8547">MRTVVNGRLGARLLVPGALLFMALGSPAVAGSAADSSDSRTVAGSSTIDLSTVNGGGLLLPPSATPCPDGHGVPGLWDNLFPMCGR</sequence>
<dbReference type="RefSeq" id="WP_091631708.1">
    <property type="nucleotide sequence ID" value="NZ_CP109071.1"/>
</dbReference>
<reference evidence="3 5" key="2">
    <citation type="submission" date="2022-10" db="EMBL/GenBank/DDBJ databases">
        <title>The complete genomes of actinobacterial strains from the NBC collection.</title>
        <authorList>
            <person name="Joergensen T.S."/>
            <person name="Alvarez Arevalo M."/>
            <person name="Sterndorff E.B."/>
            <person name="Faurdal D."/>
            <person name="Vuksanovic O."/>
            <person name="Mourched A.-S."/>
            <person name="Charusanti P."/>
            <person name="Shaw S."/>
            <person name="Blin K."/>
            <person name="Weber T."/>
        </authorList>
    </citation>
    <scope>NUCLEOTIDE SEQUENCE [LARGE SCALE GENOMIC DNA]</scope>
    <source>
        <strain evidence="3 5">NBC 01809</strain>
    </source>
</reference>
<evidence type="ECO:0000313" key="5">
    <source>
        <dbReference type="Proteomes" id="UP001334804"/>
    </source>
</evidence>
<evidence type="ECO:0000313" key="2">
    <source>
        <dbReference type="EMBL" id="SCL73352.1"/>
    </source>
</evidence>
<keyword evidence="1" id="KW-0732">Signal</keyword>
<evidence type="ECO:0000313" key="4">
    <source>
        <dbReference type="Proteomes" id="UP000199343"/>
    </source>
</evidence>
<accession>A0A1C6W4A2</accession>
<dbReference type="Proteomes" id="UP001334804">
    <property type="component" value="Chromosome"/>
</dbReference>
<evidence type="ECO:0000313" key="3">
    <source>
        <dbReference type="EMBL" id="WSA32484.1"/>
    </source>
</evidence>
<feature type="signal peptide" evidence="1">
    <location>
        <begin position="1"/>
        <end position="30"/>
    </location>
</feature>